<dbReference type="AlphaFoldDB" id="A0A6J5D9B6"/>
<protein>
    <submittedName>
        <fullName evidence="1">Uncharacterized protein</fullName>
    </submittedName>
</protein>
<organism evidence="1 2">
    <name type="scientific">Paraburkholderia humisilvae</name>
    <dbReference type="NCBI Taxonomy" id="627669"/>
    <lineage>
        <taxon>Bacteria</taxon>
        <taxon>Pseudomonadati</taxon>
        <taxon>Pseudomonadota</taxon>
        <taxon>Betaproteobacteria</taxon>
        <taxon>Burkholderiales</taxon>
        <taxon>Burkholderiaceae</taxon>
        <taxon>Paraburkholderia</taxon>
    </lineage>
</organism>
<gene>
    <name evidence="1" type="ORF">LMG29542_01159</name>
</gene>
<name>A0A6J5D9B6_9BURK</name>
<keyword evidence="2" id="KW-1185">Reference proteome</keyword>
<reference evidence="1 2" key="1">
    <citation type="submission" date="2020-04" db="EMBL/GenBank/DDBJ databases">
        <authorList>
            <person name="De Canck E."/>
        </authorList>
    </citation>
    <scope>NUCLEOTIDE SEQUENCE [LARGE SCALE GENOMIC DNA]</scope>
    <source>
        <strain evidence="1 2">LMG 29542</strain>
    </source>
</reference>
<proteinExistence type="predicted"/>
<accession>A0A6J5D9B6</accession>
<evidence type="ECO:0000313" key="2">
    <source>
        <dbReference type="Proteomes" id="UP000494363"/>
    </source>
</evidence>
<sequence>MFPDSNESVVAELSQWVCHEGANPCGTVLGALANMGGSVFQVADVSGPKHFLNRVRYANRVRKSQAAPVRKTVTCPQTRDGYDFAVKSAGRRAGRIHVRHGVANMSQH</sequence>
<evidence type="ECO:0000313" key="1">
    <source>
        <dbReference type="EMBL" id="CAB3749981.1"/>
    </source>
</evidence>
<dbReference type="Proteomes" id="UP000494363">
    <property type="component" value="Unassembled WGS sequence"/>
</dbReference>
<dbReference type="EMBL" id="CADIKH010000004">
    <property type="protein sequence ID" value="CAB3749981.1"/>
    <property type="molecule type" value="Genomic_DNA"/>
</dbReference>